<comment type="caution">
    <text evidence="2">The sequence shown here is derived from an EMBL/GenBank/DDBJ whole genome shotgun (WGS) entry which is preliminary data.</text>
</comment>
<dbReference type="AlphaFoldDB" id="A0A7X6RNH3"/>
<reference evidence="2 3" key="1">
    <citation type="submission" date="2020-04" db="EMBL/GenBank/DDBJ databases">
        <title>MicrobeNet Type strains.</title>
        <authorList>
            <person name="Nicholson A.C."/>
        </authorList>
    </citation>
    <scope>NUCLEOTIDE SEQUENCE [LARGE SCALE GENOMIC DNA]</scope>
    <source>
        <strain evidence="2 3">ATCC 23612</strain>
    </source>
</reference>
<gene>
    <name evidence="2" type="ORF">HGB44_02360</name>
</gene>
<keyword evidence="1" id="KW-0812">Transmembrane</keyword>
<feature type="transmembrane region" description="Helical" evidence="1">
    <location>
        <begin position="39"/>
        <end position="60"/>
    </location>
</feature>
<keyword evidence="3" id="KW-1185">Reference proteome</keyword>
<keyword evidence="1" id="KW-1133">Transmembrane helix</keyword>
<evidence type="ECO:0000313" key="3">
    <source>
        <dbReference type="Proteomes" id="UP000553209"/>
    </source>
</evidence>
<dbReference type="RefSeq" id="WP_061080038.1">
    <property type="nucleotide sequence ID" value="NZ_JAAXPG010000002.1"/>
</dbReference>
<accession>A0A7X6RNH3</accession>
<keyword evidence="1" id="KW-0472">Membrane</keyword>
<dbReference type="EMBL" id="JAAXPG010000002">
    <property type="protein sequence ID" value="NKY96518.1"/>
    <property type="molecule type" value="Genomic_DNA"/>
</dbReference>
<name>A0A7X6RNH3_9ACTN</name>
<evidence type="ECO:0000313" key="2">
    <source>
        <dbReference type="EMBL" id="NKY96518.1"/>
    </source>
</evidence>
<protein>
    <submittedName>
        <fullName evidence="2">Uncharacterized protein</fullName>
    </submittedName>
</protein>
<sequence length="118" mass="12108">MTTIEKAGVQTIPLPSAAWDIGSFLQNATGTIQGWGGSLLILFGCIGLIWGAVLVTLKLIASPQKEQQQAGWGKIALLVLVGGALFTGGFNIVQTIGSGGQQTIEELGGGSVIVSAWN</sequence>
<evidence type="ECO:0000256" key="1">
    <source>
        <dbReference type="SAM" id="Phobius"/>
    </source>
</evidence>
<dbReference type="Proteomes" id="UP000553209">
    <property type="component" value="Unassembled WGS sequence"/>
</dbReference>
<feature type="transmembrane region" description="Helical" evidence="1">
    <location>
        <begin position="72"/>
        <end position="93"/>
    </location>
</feature>
<organism evidence="2 3">
    <name type="scientific">Nocardiopsis alborubida</name>
    <dbReference type="NCBI Taxonomy" id="146802"/>
    <lineage>
        <taxon>Bacteria</taxon>
        <taxon>Bacillati</taxon>
        <taxon>Actinomycetota</taxon>
        <taxon>Actinomycetes</taxon>
        <taxon>Streptosporangiales</taxon>
        <taxon>Nocardiopsidaceae</taxon>
        <taxon>Nocardiopsis</taxon>
    </lineage>
</organism>
<proteinExistence type="predicted"/>